<comment type="similarity">
    <text evidence="9">Belongs to the ABC transporter superfamily. Macrolide exporter (TC 3.A.1.122) family.</text>
</comment>
<dbReference type="SMART" id="SM00382">
    <property type="entry name" value="AAA"/>
    <property type="match status" value="1"/>
</dbReference>
<evidence type="ECO:0000256" key="5">
    <source>
        <dbReference type="ARBA" id="ARBA00022741"/>
    </source>
</evidence>
<protein>
    <submittedName>
        <fullName evidence="12">ABC transporter ATP-binding protein/permease</fullName>
    </submittedName>
</protein>
<dbReference type="InterPro" id="IPR017871">
    <property type="entry name" value="ABC_transporter-like_CS"/>
</dbReference>
<dbReference type="Pfam" id="PF02687">
    <property type="entry name" value="FtsX"/>
    <property type="match status" value="1"/>
</dbReference>
<feature type="domain" description="ABC transporter" evidence="11">
    <location>
        <begin position="2"/>
        <end position="240"/>
    </location>
</feature>
<dbReference type="InterPro" id="IPR017911">
    <property type="entry name" value="MacB-like_ATP-bd"/>
</dbReference>
<evidence type="ECO:0000256" key="2">
    <source>
        <dbReference type="ARBA" id="ARBA00022448"/>
    </source>
</evidence>
<comment type="subcellular location">
    <subcellularLocation>
        <location evidence="1">Cell inner membrane</location>
        <topology evidence="1">Multi-pass membrane protein</topology>
    </subcellularLocation>
</comment>
<feature type="transmembrane region" description="Helical" evidence="10">
    <location>
        <begin position="1023"/>
        <end position="1043"/>
    </location>
</feature>
<proteinExistence type="inferred from homology"/>
<dbReference type="InterPro" id="IPR003439">
    <property type="entry name" value="ABC_transporter-like_ATP-bd"/>
</dbReference>
<dbReference type="Proteomes" id="UP000824091">
    <property type="component" value="Unassembled WGS sequence"/>
</dbReference>
<evidence type="ECO:0000256" key="9">
    <source>
        <dbReference type="ARBA" id="ARBA00038388"/>
    </source>
</evidence>
<dbReference type="GO" id="GO:0005886">
    <property type="term" value="C:plasma membrane"/>
    <property type="evidence" value="ECO:0007669"/>
    <property type="project" value="UniProtKB-SubCell"/>
</dbReference>
<sequence>MLQIQHICKEYKTGELVQKALDDVSLNLRDNEFVAILGPSGSGKTTLLNIIGGLDRYDSGNLIINGISTKKYKDRDWDSYRNHTIGFVFQSYNLIPHQSVLSNVELALTISGIDKEERRARAVRALEEVGLGDQLHKKPNQMSGGQMQRVAIARALVNDPDILLADEPTGALDSETSVQVMDLLKEVAKDRLVVMVTHNPELAQKYATRIVNLRDGRILSDSDPFEPDAGSLGEPEHRNMGRSSMSFLTALALSFNNLRTKKARTILTSFAGSIGIIGIALILSLSTGVNNYIETVERETLSQYPLQIMSTGFDFSSMLTEMPGASGSSGDSSADSAGNGEKGEIDVIDMVSGMFSTMDSNDLKSLKAYLESGDSGIEGYINAIEYSYGISPQIYRVDGDSYRQVNPDRSFEALGFGSSSGQNSMMSAMMSTDVFYQMPQNKSLYESQYDVKAGRWPEKYNECVVVLTSNGNISDFMLYTLGLRDYAELDAMIQQFINEENVETTFRGGSYSYEDLLGITFKIVNASDRYQYDSQYSVWRDKSDDDAYMLDLVRGGEDLTVVGVVQASEDANGLLLTSGIGYTAELTQHVAQQAAESPIVKQQLADRSVNVLTGEPFGQQESGGFDMGSMFSVDSEKLQNAFRFEPDMSGLMNSLGLNISSEDMGQIMSALLTGYQQYAASHPEADYSALGQAVIGYLQTDEARSVITRNIMEIIEANGGLTVSQDQLRQLITDIMTGYQQYAAENGYTDPDRFNEYLAEYLQTPQAQAIIGAWAQEALGDLSEITVTDEQMNKLVSDIISGYSAYASANGMPDPTKIGEHFSAYLETAQAQAILASGLTGMVDMSGMEEQFARAVEEGFSIDSQALSQAFTMNMTSQEFTELMMSMNSSEAATYEGNLTNLGYVDFDTPTLINIYPIDFESKEHVVNILDAYNSRMEAEGKDEQVITYTDMVGALMSSVTDIIDIISYVLIAFVSISLVVSSIMIGVITYISVLERQKEIGILRAIGASKGNISQVFNAETFIIGLCAGLMGIGVSLLILIPGNALIHHLAGTNDISAVLPALPAVILVALSVVLTLIGGIIPSRKAAKSDPVAALRSE</sequence>
<dbReference type="FunFam" id="3.40.50.300:FF:000032">
    <property type="entry name" value="Export ABC transporter ATP-binding protein"/>
    <property type="match status" value="1"/>
</dbReference>
<dbReference type="Pfam" id="PF00005">
    <property type="entry name" value="ABC_tran"/>
    <property type="match status" value="1"/>
</dbReference>
<evidence type="ECO:0000256" key="3">
    <source>
        <dbReference type="ARBA" id="ARBA00022475"/>
    </source>
</evidence>
<comment type="caution">
    <text evidence="12">The sequence shown here is derived from an EMBL/GenBank/DDBJ whole genome shotgun (WGS) entry which is preliminary data.</text>
</comment>
<dbReference type="PANTHER" id="PTHR42798">
    <property type="entry name" value="LIPOPROTEIN-RELEASING SYSTEM ATP-BINDING PROTEIN LOLD"/>
    <property type="match status" value="1"/>
</dbReference>
<dbReference type="Gene3D" id="3.40.50.300">
    <property type="entry name" value="P-loop containing nucleotide triphosphate hydrolases"/>
    <property type="match status" value="1"/>
</dbReference>
<evidence type="ECO:0000256" key="4">
    <source>
        <dbReference type="ARBA" id="ARBA00022692"/>
    </source>
</evidence>
<dbReference type="EMBL" id="DVMO01000070">
    <property type="protein sequence ID" value="HIU27670.1"/>
    <property type="molecule type" value="Genomic_DNA"/>
</dbReference>
<gene>
    <name evidence="12" type="ORF">IAD16_04775</name>
</gene>
<evidence type="ECO:0000256" key="8">
    <source>
        <dbReference type="ARBA" id="ARBA00023136"/>
    </source>
</evidence>
<evidence type="ECO:0000259" key="11">
    <source>
        <dbReference type="PROSITE" id="PS50893"/>
    </source>
</evidence>
<dbReference type="GO" id="GO:0098796">
    <property type="term" value="C:membrane protein complex"/>
    <property type="evidence" value="ECO:0007669"/>
    <property type="project" value="UniProtKB-ARBA"/>
</dbReference>
<evidence type="ECO:0000256" key="1">
    <source>
        <dbReference type="ARBA" id="ARBA00004429"/>
    </source>
</evidence>
<keyword evidence="3" id="KW-1003">Cell membrane</keyword>
<dbReference type="SUPFAM" id="SSF109998">
    <property type="entry name" value="Triger factor/SurA peptide-binding domain-like"/>
    <property type="match status" value="1"/>
</dbReference>
<feature type="transmembrane region" description="Helical" evidence="10">
    <location>
        <begin position="266"/>
        <end position="285"/>
    </location>
</feature>
<evidence type="ECO:0000256" key="6">
    <source>
        <dbReference type="ARBA" id="ARBA00022840"/>
    </source>
</evidence>
<feature type="transmembrane region" description="Helical" evidence="10">
    <location>
        <begin position="966"/>
        <end position="995"/>
    </location>
</feature>
<dbReference type="InterPro" id="IPR003593">
    <property type="entry name" value="AAA+_ATPase"/>
</dbReference>
<keyword evidence="4 10" id="KW-0812">Transmembrane</keyword>
<dbReference type="CDD" id="cd03255">
    <property type="entry name" value="ABC_MJ0796_LolCDE_FtsE"/>
    <property type="match status" value="1"/>
</dbReference>
<feature type="transmembrane region" description="Helical" evidence="10">
    <location>
        <begin position="1063"/>
        <end position="1083"/>
    </location>
</feature>
<keyword evidence="7 10" id="KW-1133">Transmembrane helix</keyword>
<dbReference type="SUPFAM" id="SSF52540">
    <property type="entry name" value="P-loop containing nucleoside triphosphate hydrolases"/>
    <property type="match status" value="1"/>
</dbReference>
<dbReference type="AlphaFoldDB" id="A0A9D1I637"/>
<name>A0A9D1I637_9FIRM</name>
<accession>A0A9D1I637</accession>
<keyword evidence="2" id="KW-0813">Transport</keyword>
<evidence type="ECO:0000313" key="13">
    <source>
        <dbReference type="Proteomes" id="UP000824091"/>
    </source>
</evidence>
<organism evidence="12 13">
    <name type="scientific">Candidatus Fimisoma avicola</name>
    <dbReference type="NCBI Taxonomy" id="2840826"/>
    <lineage>
        <taxon>Bacteria</taxon>
        <taxon>Bacillati</taxon>
        <taxon>Bacillota</taxon>
        <taxon>Clostridia</taxon>
        <taxon>Eubacteriales</taxon>
        <taxon>Candidatus Fimisoma</taxon>
    </lineage>
</organism>
<keyword evidence="8 10" id="KW-0472">Membrane</keyword>
<keyword evidence="6 12" id="KW-0067">ATP-binding</keyword>
<reference evidence="12" key="2">
    <citation type="journal article" date="2021" name="PeerJ">
        <title>Extensive microbial diversity within the chicken gut microbiome revealed by metagenomics and culture.</title>
        <authorList>
            <person name="Gilroy R."/>
            <person name="Ravi A."/>
            <person name="Getino M."/>
            <person name="Pursley I."/>
            <person name="Horton D.L."/>
            <person name="Alikhan N.F."/>
            <person name="Baker D."/>
            <person name="Gharbi K."/>
            <person name="Hall N."/>
            <person name="Watson M."/>
            <person name="Adriaenssens E.M."/>
            <person name="Foster-Nyarko E."/>
            <person name="Jarju S."/>
            <person name="Secka A."/>
            <person name="Antonio M."/>
            <person name="Oren A."/>
            <person name="Chaudhuri R.R."/>
            <person name="La Ragione R."/>
            <person name="Hildebrand F."/>
            <person name="Pallen M.J."/>
        </authorList>
    </citation>
    <scope>NUCLEOTIDE SEQUENCE</scope>
    <source>
        <strain evidence="12">11300</strain>
    </source>
</reference>
<dbReference type="InterPro" id="IPR027304">
    <property type="entry name" value="Trigger_fact/SurA_dom_sf"/>
</dbReference>
<dbReference type="PANTHER" id="PTHR42798:SF6">
    <property type="entry name" value="CELL DIVISION ATP-BINDING PROTEIN FTSE"/>
    <property type="match status" value="1"/>
</dbReference>
<keyword evidence="5" id="KW-0547">Nucleotide-binding</keyword>
<dbReference type="GO" id="GO:0005524">
    <property type="term" value="F:ATP binding"/>
    <property type="evidence" value="ECO:0007669"/>
    <property type="project" value="UniProtKB-KW"/>
</dbReference>
<evidence type="ECO:0000256" key="7">
    <source>
        <dbReference type="ARBA" id="ARBA00022989"/>
    </source>
</evidence>
<dbReference type="PROSITE" id="PS50893">
    <property type="entry name" value="ABC_TRANSPORTER_2"/>
    <property type="match status" value="1"/>
</dbReference>
<dbReference type="InterPro" id="IPR003838">
    <property type="entry name" value="ABC3_permease_C"/>
</dbReference>
<dbReference type="PROSITE" id="PS00211">
    <property type="entry name" value="ABC_TRANSPORTER_1"/>
    <property type="match status" value="1"/>
</dbReference>
<dbReference type="InterPro" id="IPR027417">
    <property type="entry name" value="P-loop_NTPase"/>
</dbReference>
<evidence type="ECO:0000313" key="12">
    <source>
        <dbReference type="EMBL" id="HIU27670.1"/>
    </source>
</evidence>
<dbReference type="GO" id="GO:0016887">
    <property type="term" value="F:ATP hydrolysis activity"/>
    <property type="evidence" value="ECO:0007669"/>
    <property type="project" value="InterPro"/>
</dbReference>
<reference evidence="12" key="1">
    <citation type="submission" date="2020-10" db="EMBL/GenBank/DDBJ databases">
        <authorList>
            <person name="Gilroy R."/>
        </authorList>
    </citation>
    <scope>NUCLEOTIDE SEQUENCE</scope>
    <source>
        <strain evidence="12">11300</strain>
    </source>
</reference>
<evidence type="ECO:0000256" key="10">
    <source>
        <dbReference type="SAM" id="Phobius"/>
    </source>
</evidence>
<dbReference type="GO" id="GO:0022857">
    <property type="term" value="F:transmembrane transporter activity"/>
    <property type="evidence" value="ECO:0007669"/>
    <property type="project" value="UniProtKB-ARBA"/>
</dbReference>